<protein>
    <recommendedName>
        <fullName evidence="4">Oligosaccharide repeat unit polymerase</fullName>
    </recommendedName>
</protein>
<reference evidence="2 3" key="1">
    <citation type="submission" date="2020-01" db="EMBL/GenBank/DDBJ databases">
        <authorList>
            <person name="Lee S.D."/>
        </authorList>
    </citation>
    <scope>NUCLEOTIDE SEQUENCE [LARGE SCALE GENOMIC DNA]</scope>
    <source>
        <strain evidence="2 3">SAP-35</strain>
    </source>
</reference>
<feature type="transmembrane region" description="Helical" evidence="1">
    <location>
        <begin position="380"/>
        <end position="398"/>
    </location>
</feature>
<accession>A0ABX0FTK7</accession>
<proteinExistence type="predicted"/>
<dbReference type="EMBL" id="JAADJT010000016">
    <property type="protein sequence ID" value="NGZ88032.1"/>
    <property type="molecule type" value="Genomic_DNA"/>
</dbReference>
<feature type="transmembrane region" description="Helical" evidence="1">
    <location>
        <begin position="63"/>
        <end position="82"/>
    </location>
</feature>
<feature type="transmembrane region" description="Helical" evidence="1">
    <location>
        <begin position="148"/>
        <end position="167"/>
    </location>
</feature>
<evidence type="ECO:0000313" key="2">
    <source>
        <dbReference type="EMBL" id="NGZ88032.1"/>
    </source>
</evidence>
<feature type="transmembrane region" description="Helical" evidence="1">
    <location>
        <begin position="233"/>
        <end position="253"/>
    </location>
</feature>
<evidence type="ECO:0000256" key="1">
    <source>
        <dbReference type="SAM" id="Phobius"/>
    </source>
</evidence>
<organism evidence="2 3">
    <name type="scientific">Duganella aceris</name>
    <dbReference type="NCBI Taxonomy" id="2703883"/>
    <lineage>
        <taxon>Bacteria</taxon>
        <taxon>Pseudomonadati</taxon>
        <taxon>Pseudomonadota</taxon>
        <taxon>Betaproteobacteria</taxon>
        <taxon>Burkholderiales</taxon>
        <taxon>Oxalobacteraceae</taxon>
        <taxon>Telluria group</taxon>
        <taxon>Duganella</taxon>
    </lineage>
</organism>
<feature type="transmembrane region" description="Helical" evidence="1">
    <location>
        <begin position="273"/>
        <end position="291"/>
    </location>
</feature>
<keyword evidence="1" id="KW-1133">Transmembrane helix</keyword>
<keyword evidence="3" id="KW-1185">Reference proteome</keyword>
<feature type="transmembrane region" description="Helical" evidence="1">
    <location>
        <begin position="21"/>
        <end position="43"/>
    </location>
</feature>
<feature type="transmembrane region" description="Helical" evidence="1">
    <location>
        <begin position="303"/>
        <end position="321"/>
    </location>
</feature>
<evidence type="ECO:0008006" key="4">
    <source>
        <dbReference type="Google" id="ProtNLM"/>
    </source>
</evidence>
<feature type="transmembrane region" description="Helical" evidence="1">
    <location>
        <begin position="341"/>
        <end position="368"/>
    </location>
</feature>
<name>A0ABX0FTK7_9BURK</name>
<dbReference type="RefSeq" id="WP_166108149.1">
    <property type="nucleotide sequence ID" value="NZ_JAADJT010000016.1"/>
</dbReference>
<gene>
    <name evidence="2" type="ORF">GW587_27700</name>
</gene>
<feature type="transmembrane region" description="Helical" evidence="1">
    <location>
        <begin position="94"/>
        <end position="115"/>
    </location>
</feature>
<sequence>MINRNIIKASNPLRPARPVWWMHPSAIVCVFLIPAYLLLWWAGVATNGEISTAKSLFFLKGNIALLGLTGLLALGLGTFSPIRPSPARVITTRNFVGPNLLATLGVLALIGYAYWFKDLLLHPATLLAALKNSGSVTYALRSSMERSAGIASLAQLGLPFLVLYAHALWAGGKPVLTKLHRWLLIGILLSIVFRVFAWGERLALVEAAVAIGFVWVSFGELRRPWMRRLMPWLPLIGVVAVVLLFAVGEYFRSWASHYAATRTTFWGFILQRLTNYYFTALNTGAGMLTMYEWPKYTMETTLLWVHKLPVFGPMFSYLMHLRPSSYMQLYGDAEFNNPSGVFPIFADLGIAGTLTLMLLLGALAKYVYSTWRDSATIGGTMYFLFLMTFMELFRYFYLGSPRCFMVVLGFTLAILNSVKVNYEHSNPAQISGGLGSGDRLTA</sequence>
<keyword evidence="1" id="KW-0812">Transmembrane</keyword>
<feature type="transmembrane region" description="Helical" evidence="1">
    <location>
        <begin position="179"/>
        <end position="197"/>
    </location>
</feature>
<keyword evidence="1" id="KW-0472">Membrane</keyword>
<dbReference type="Proteomes" id="UP000666369">
    <property type="component" value="Unassembled WGS sequence"/>
</dbReference>
<reference evidence="3" key="2">
    <citation type="submission" date="2023-07" db="EMBL/GenBank/DDBJ databases">
        <title>Duganella aceri sp. nov., isolated from tree sap.</title>
        <authorList>
            <person name="Kim I.S."/>
        </authorList>
    </citation>
    <scope>NUCLEOTIDE SEQUENCE [LARGE SCALE GENOMIC DNA]</scope>
    <source>
        <strain evidence="3">SAP-35</strain>
    </source>
</reference>
<feature type="transmembrane region" description="Helical" evidence="1">
    <location>
        <begin position="203"/>
        <end position="221"/>
    </location>
</feature>
<evidence type="ECO:0000313" key="3">
    <source>
        <dbReference type="Proteomes" id="UP000666369"/>
    </source>
</evidence>
<comment type="caution">
    <text evidence="2">The sequence shown here is derived from an EMBL/GenBank/DDBJ whole genome shotgun (WGS) entry which is preliminary data.</text>
</comment>